<sequence length="3041" mass="352439">MPINKNNENSSDSSNMISNNKKKKLLLETESVQDEYYEVDTNRDDRSKTKVNSFRYQSFSEKISKVDINIFNKVGDVLIELEHENDSYFHQSIMTWRELNLTQHYNNFFIHIRKYHNSLPEIIIHKDKIIDILLQHISIKNSTALKPLLSILASLSRDLRSEFYGSFFKVLKVLITVLKNSFQSESIEEIFTSICFIFKFLEKQILPNFTQLFEIYSELFLQKRKYIRKFAAESIAFFLRKISFEEFNLTLNYLFGQLSINNYSEEYIDAFSILLFHAVKGVKGKFHSRTEHILPLMLRQLDSKNSKHCEYECKFRVMVRLFQLIKYHGVNEGDNLKPIWVTLKKESNEILNLIKIIQQQQQQQNSSGNNNNQKDLLNLSSQLEAYFNIIKDWMNGSKMIDVNDIFTILSNFFENGLILKTIIENEFNSSNLLIVLAKAYPISTRYSNNSSNEKNKELMLKYLDNLFSLQNIKNSHLLIFQFCTSLNKSNLQDSMITSRLVKYLDKNSASLDIDEMLSFIIRVFTLDENDEPLSISLYPSYEIPNLLKKLESLLINFNKNFNVNDFNFNFGSIWSIVSSLACIYSKSIVEILPILENTTILIESAINNNTISKDSQEYQSLIYLLSQSLSSYIILLSKYSKTTNNLPQLSKRIFNLLLNFSNNINILKLSSIYFEKLNDFEQTTITPTATQTIEPSTKKSSTKKSSSKSIASVVETSIIEPIKFEIFKNHLELLKLNLTNKSNSIRRETISTLKYLHLCTIKNNETTTTTTSQEENDEIQKLFDYCFEIETTQYHLREARGVVSKIDAIGSIYTNAKIPYFNDFLYHYMMGGFYIRFTPIWSAIQKNIVLFCKKDVNKFYPILYKTLQNSEQSILNINKDKMVIDKEEEEEEELIDDEDGENEKEKEDDEEKVEDNNEEVEEEVEEEETTKPEIISFEKLIIKDKLNLTYLFNEILEKLYIENSNMFEKSAKNILLTSTDPINYNSTLWKTMSMLGSLVEGQSKDLIQMFLEFIYYDFNRFTKVFKNSSGDAFDFGDSVTKLATRDPSIIKPYSKSQAEQLFLYYLEFFSQFKRPTKMYQHDLMRSLFYRCLDIDEPKIQFQTLQCYLLWTNPSIQPYKKNLERLIQDKTMREEMTTFIISKGSPNSSISNDHRSEIVEVVVKILLSKLNRKVTRSSIGAQRITIFSYFSGLTSDELKPIIKKLLQPFILSLDSNENINNNSNVAVVNKKTNKKSSITSTTTIKEEDFSLLPQLDSQVYFLNILQSAVKQLGSLLEPFMDQIVKILLLISKNTLTTTIVNSNDKRPKIISSIRSLAFRRFSEILQQYHSWDFKDYTSELFKIFSKILPSLNAYGLPIGLRRCLFVVSSNPKLVGHLNQDIKLLPTILSFINHKPHQDAFLSIIENLLLNVDSNEADSSTVEIYMKVLMPHIDSIINAVKSILLRNTNNKKSSSQVSTTTTGSNITPKSSSLNPSKLSKRHLAILSEVSKFAKSGEQASELLELLIPFLRYNKLGDDDDLVLSILVIFKNMLAIIENPDHHIPTLSTLFGVFKTRLTRTTLSEIFLVLGKKVSYMSLIAPYLEKLNAYTKKSVHLETYDYDKRLEAYQYINDNLLEKLGYRELLPLFINYVYFIKDKDFSIKNSATSGISRLIKSISKKINDNGELIKSSVVEQQNTTETINHFKSIFIPSMRSSFNDKDVRDDYLILFNQLLIDWKGHKQFYPDLKQLLFIGDDEKNFFLNYCHIQKHRKRLSFLQLKNICLNNTNSTIDDNENNNINNCKFSNETINQIILPLSIQAILETSIKDHGSAILGEVVKSLGVLAKSLDWKCYYQVLKKLIKTMDEHPNRFKFFVKSVCEVIDEFHFFINETDVRNELLTGSEIKEDKVNDIKDDDNNNDDDDDDDDNDDEEMGEEEKELREIENDQNNLVTEYNDFDQEENGVLKVSKTQAQSILKIRKKRVIGSTIVKTKNISEEIFQAITSVLAPSLKKHLVEVKVVSSSKMDVGSAAQAEKQKNEGLVNLSIALAILKLYKLLPETTSTQLYPNIIGKLCIGLKSKEYSVRDTTRSTLLQVMETLGYRFFPYILKDMRNVLKNGYQKHILAYTLHALLNTLSKSIEVGVLDSQISLLMDIIIEDLFGEPSVQREIKQVQDTYPEAKTQRSFESLRIIANIIHYSNTNYIIKPIEEIISVSNSPKLLPNLEEMMKKISKGLRGNKSLDFKNLSILTYQFITKGLREKEINHITNRKTITLDTSIGHGHKPTYEETFSIQADPSKKRNERIHQHETHSFIFTELGFSLLIHAIKNQKSIDLEQYRSMIDPFIAYISKCLEHKQPRVVYLSLKCLLKVFTMDLPSVKASSKQLTLQVLKRLQMDSGNQKISNTSYEMATCFLRDEKQEHVNEEQLKAILSLTRQHLTSGEQNLNRSLTMLHVLVNRKVLLPEIYDLMDLCCTMMIRSHQPSIATMISNIFIDFLLFYPMGDTRLKQQITFLIKNLSYEYEHGRLVVLKTLIQIVERFPQEVLNQYALIIYVPLVVRLTSDPSPSCREMVASLIKQLIKGVSVQISSKIYDMTMCWFENGSKNLTMARTSAQIIGIQSECSLANFESKLPTIVAKSLPYIEQCLQSLREKEQSFNIIDEISDDAQTSTQILPGWQLSYSIFTSFEKILTNYPNFSTSSNLIQFWKLSIEFLNYPHIWVRTSLTRLFNIFFTQHSILNLVPIIDQLSITTTNKKKSSLSISPIYNTLFNSNSIFEITKKHCSILNSRLLTDELGLTIIKNLIYLSMLFYKCKNIKPPTNSKDDITPNIFIENIDENINNDDDGDDEDDEMNVDNQEQDQEQEQEQEQEQGDDDNEQPMEEQGNNEEEDDEQISNDVEQESSMLLWLFKRLSYMSTKAGLVRRKYIFRWIAAVSTQLTVQELMPYLSILLIPLIKCTDEKIRTTPQEKKLAQEVIDILKKKIGPSKFMSVYQSIIKATNEMREKRRVDRKIEAIANPKEFLQKKQEKRQLTKEKKRKHKRESLKELLDDRKRIRVSQHVIHNEDD</sequence>
<dbReference type="Gene3D" id="1.25.10.10">
    <property type="entry name" value="Leucine-rich Repeat Variant"/>
    <property type="match status" value="2"/>
</dbReference>
<feature type="compositionally biased region" description="Acidic residues" evidence="1">
    <location>
        <begin position="1895"/>
        <end position="1915"/>
    </location>
</feature>
<dbReference type="GO" id="GO:0032040">
    <property type="term" value="C:small-subunit processome"/>
    <property type="evidence" value="ECO:0007669"/>
    <property type="project" value="TreeGrafter"/>
</dbReference>
<evidence type="ECO:0000259" key="3">
    <source>
        <dbReference type="Pfam" id="PF20416"/>
    </source>
</evidence>
<feature type="compositionally biased region" description="Acidic residues" evidence="1">
    <location>
        <begin position="887"/>
        <end position="928"/>
    </location>
</feature>
<dbReference type="Pfam" id="PF20416">
    <property type="entry name" value="UTP20"/>
    <property type="match status" value="1"/>
</dbReference>
<dbReference type="EMBL" id="JAVFKY010000001">
    <property type="protein sequence ID" value="KAK5582758.1"/>
    <property type="molecule type" value="Genomic_DNA"/>
</dbReference>
<evidence type="ECO:0000313" key="5">
    <source>
        <dbReference type="EMBL" id="KAK5582758.1"/>
    </source>
</evidence>
<feature type="domain" description="U3 small nucleolar RNA-associated protein 20" evidence="3">
    <location>
        <begin position="2013"/>
        <end position="2231"/>
    </location>
</feature>
<feature type="domain" description="U3 small nucleolar RNA-associated protein 20 N-terminal" evidence="2">
    <location>
        <begin position="1063"/>
        <end position="1694"/>
    </location>
</feature>
<dbReference type="Pfam" id="PF23099">
    <property type="entry name" value="UTP20_C"/>
    <property type="match status" value="1"/>
</dbReference>
<feature type="compositionally biased region" description="Low complexity" evidence="1">
    <location>
        <begin position="1"/>
        <end position="19"/>
    </location>
</feature>
<evidence type="ECO:0000313" key="6">
    <source>
        <dbReference type="Proteomes" id="UP001344447"/>
    </source>
</evidence>
<reference evidence="5 6" key="1">
    <citation type="submission" date="2023-11" db="EMBL/GenBank/DDBJ databases">
        <title>Dfirmibasis_genome.</title>
        <authorList>
            <person name="Edelbroek B."/>
            <person name="Kjellin J."/>
            <person name="Jerlstrom-Hultqvist J."/>
            <person name="Soderbom F."/>
        </authorList>
    </citation>
    <scope>NUCLEOTIDE SEQUENCE [LARGE SCALE GENOMIC DNA]</scope>
    <source>
        <strain evidence="5 6">TNS-C-14</strain>
    </source>
</reference>
<evidence type="ECO:0000256" key="1">
    <source>
        <dbReference type="SAM" id="MobiDB-lite"/>
    </source>
</evidence>
<feature type="region of interest" description="Disordered" evidence="1">
    <location>
        <begin position="2811"/>
        <end position="2872"/>
    </location>
</feature>
<dbReference type="PANTHER" id="PTHR17695">
    <property type="entry name" value="SMALL SUBUNIT PROCESSOME COMPONENT 20 HOMOLOG"/>
    <property type="match status" value="1"/>
</dbReference>
<organism evidence="5 6">
    <name type="scientific">Dictyostelium firmibasis</name>
    <dbReference type="NCBI Taxonomy" id="79012"/>
    <lineage>
        <taxon>Eukaryota</taxon>
        <taxon>Amoebozoa</taxon>
        <taxon>Evosea</taxon>
        <taxon>Eumycetozoa</taxon>
        <taxon>Dictyostelia</taxon>
        <taxon>Dictyosteliales</taxon>
        <taxon>Dictyosteliaceae</taxon>
        <taxon>Dictyostelium</taxon>
    </lineage>
</organism>
<keyword evidence="6" id="KW-1185">Reference proteome</keyword>
<dbReference type="Pfam" id="PF07539">
    <property type="entry name" value="UTP20_N"/>
    <property type="match status" value="1"/>
</dbReference>
<feature type="region of interest" description="Disordered" evidence="1">
    <location>
        <begin position="1451"/>
        <end position="1473"/>
    </location>
</feature>
<dbReference type="InterPro" id="IPR011430">
    <property type="entry name" value="UTP20_N"/>
</dbReference>
<feature type="region of interest" description="Disordered" evidence="1">
    <location>
        <begin position="1887"/>
        <end position="1920"/>
    </location>
</feature>
<feature type="region of interest" description="Disordered" evidence="1">
    <location>
        <begin position="3000"/>
        <end position="3021"/>
    </location>
</feature>
<dbReference type="InterPro" id="IPR011989">
    <property type="entry name" value="ARM-like"/>
</dbReference>
<dbReference type="InterPro" id="IPR046523">
    <property type="entry name" value="UTP20_dom"/>
</dbReference>
<proteinExistence type="predicted"/>
<name>A0AAN7U5Z4_9MYCE</name>
<dbReference type="InterPro" id="IPR057525">
    <property type="entry name" value="UTP20_C"/>
</dbReference>
<feature type="region of interest" description="Disordered" evidence="1">
    <location>
        <begin position="1"/>
        <end position="21"/>
    </location>
</feature>
<dbReference type="Proteomes" id="UP001344447">
    <property type="component" value="Unassembled WGS sequence"/>
</dbReference>
<evidence type="ECO:0000259" key="2">
    <source>
        <dbReference type="Pfam" id="PF07539"/>
    </source>
</evidence>
<gene>
    <name evidence="5" type="ORF">RB653_004344</name>
</gene>
<dbReference type="PANTHER" id="PTHR17695:SF11">
    <property type="entry name" value="SMALL SUBUNIT PROCESSOME COMPONENT 20 HOMOLOG"/>
    <property type="match status" value="1"/>
</dbReference>
<dbReference type="GO" id="GO:0030686">
    <property type="term" value="C:90S preribosome"/>
    <property type="evidence" value="ECO:0007669"/>
    <property type="project" value="TreeGrafter"/>
</dbReference>
<feature type="region of interest" description="Disordered" evidence="1">
    <location>
        <begin position="887"/>
        <end position="930"/>
    </location>
</feature>
<feature type="domain" description="U3 small nucleolar RNA-associated protein 20 C-terminal" evidence="4">
    <location>
        <begin position="2875"/>
        <end position="3016"/>
    </location>
</feature>
<dbReference type="InterPro" id="IPR016024">
    <property type="entry name" value="ARM-type_fold"/>
</dbReference>
<dbReference type="InterPro" id="IPR052575">
    <property type="entry name" value="SSU_processome_comp_20"/>
</dbReference>
<evidence type="ECO:0000259" key="4">
    <source>
        <dbReference type="Pfam" id="PF23099"/>
    </source>
</evidence>
<comment type="caution">
    <text evidence="5">The sequence shown here is derived from an EMBL/GenBank/DDBJ whole genome shotgun (WGS) entry which is preliminary data.</text>
</comment>
<protein>
    <submittedName>
        <fullName evidence="5">Uncharacterized protein</fullName>
    </submittedName>
</protein>
<dbReference type="SUPFAM" id="SSF48371">
    <property type="entry name" value="ARM repeat"/>
    <property type="match status" value="3"/>
</dbReference>
<accession>A0AAN7U5Z4</accession>